<evidence type="ECO:0000256" key="6">
    <source>
        <dbReference type="ARBA" id="ARBA00023237"/>
    </source>
</evidence>
<dbReference type="Gene3D" id="2.40.170.20">
    <property type="entry name" value="TonB-dependent receptor, beta-barrel domain"/>
    <property type="match status" value="1"/>
</dbReference>
<evidence type="ECO:0000256" key="5">
    <source>
        <dbReference type="ARBA" id="ARBA00023136"/>
    </source>
</evidence>
<dbReference type="InterPro" id="IPR039426">
    <property type="entry name" value="TonB-dep_rcpt-like"/>
</dbReference>
<accession>A0A1M5GTM0</accession>
<dbReference type="InterPro" id="IPR037066">
    <property type="entry name" value="Plug_dom_sf"/>
</dbReference>
<evidence type="ECO:0000256" key="1">
    <source>
        <dbReference type="ARBA" id="ARBA00004571"/>
    </source>
</evidence>
<dbReference type="Gene3D" id="2.170.130.10">
    <property type="entry name" value="TonB-dependent receptor, plug domain"/>
    <property type="match status" value="1"/>
</dbReference>
<keyword evidence="3 7" id="KW-1134">Transmembrane beta strand</keyword>
<dbReference type="NCBIfam" id="TIGR04057">
    <property type="entry name" value="SusC_RagA_signa"/>
    <property type="match status" value="1"/>
</dbReference>
<keyword evidence="6 7" id="KW-0998">Cell outer membrane</keyword>
<keyword evidence="4 7" id="KW-0812">Transmembrane</keyword>
<feature type="domain" description="TonB-dependent receptor plug" evidence="8">
    <location>
        <begin position="121"/>
        <end position="226"/>
    </location>
</feature>
<keyword evidence="5 7" id="KW-0472">Membrane</keyword>
<keyword evidence="2 7" id="KW-0813">Transport</keyword>
<dbReference type="InterPro" id="IPR023997">
    <property type="entry name" value="TonB-dep_OMP_SusC/RagA_CS"/>
</dbReference>
<comment type="subcellular location">
    <subcellularLocation>
        <location evidence="1 7">Cell outer membrane</location>
        <topology evidence="1 7">Multi-pass membrane protein</topology>
    </subcellularLocation>
</comment>
<evidence type="ECO:0000256" key="3">
    <source>
        <dbReference type="ARBA" id="ARBA00022452"/>
    </source>
</evidence>
<keyword evidence="10" id="KW-1185">Reference proteome</keyword>
<dbReference type="SUPFAM" id="SSF49464">
    <property type="entry name" value="Carboxypeptidase regulatory domain-like"/>
    <property type="match status" value="1"/>
</dbReference>
<protein>
    <submittedName>
        <fullName evidence="9">TonB-linked outer membrane protein, SusC/RagA family</fullName>
    </submittedName>
</protein>
<evidence type="ECO:0000256" key="4">
    <source>
        <dbReference type="ARBA" id="ARBA00022692"/>
    </source>
</evidence>
<evidence type="ECO:0000256" key="2">
    <source>
        <dbReference type="ARBA" id="ARBA00022448"/>
    </source>
</evidence>
<organism evidence="9 10">
    <name type="scientific">Pedobacter caeni</name>
    <dbReference type="NCBI Taxonomy" id="288992"/>
    <lineage>
        <taxon>Bacteria</taxon>
        <taxon>Pseudomonadati</taxon>
        <taxon>Bacteroidota</taxon>
        <taxon>Sphingobacteriia</taxon>
        <taxon>Sphingobacteriales</taxon>
        <taxon>Sphingobacteriaceae</taxon>
        <taxon>Pedobacter</taxon>
    </lineage>
</organism>
<dbReference type="InterPro" id="IPR023996">
    <property type="entry name" value="TonB-dep_OMP_SusC/RagA"/>
</dbReference>
<dbReference type="InterPro" id="IPR036942">
    <property type="entry name" value="Beta-barrel_TonB_sf"/>
</dbReference>
<comment type="similarity">
    <text evidence="7">Belongs to the TonB-dependent receptor family.</text>
</comment>
<dbReference type="SUPFAM" id="SSF56935">
    <property type="entry name" value="Porins"/>
    <property type="match status" value="1"/>
</dbReference>
<dbReference type="RefSeq" id="WP_073233040.1">
    <property type="nucleotide sequence ID" value="NZ_FQUQ01000004.1"/>
</dbReference>
<dbReference type="STRING" id="288992.SAMN04488522_104361"/>
<dbReference type="InterPro" id="IPR008969">
    <property type="entry name" value="CarboxyPept-like_regulatory"/>
</dbReference>
<reference evidence="10" key="1">
    <citation type="submission" date="2016-11" db="EMBL/GenBank/DDBJ databases">
        <authorList>
            <person name="Varghese N."/>
            <person name="Submissions S."/>
        </authorList>
    </citation>
    <scope>NUCLEOTIDE SEQUENCE [LARGE SCALE GENOMIC DNA]</scope>
    <source>
        <strain evidence="10">DSM 16990</strain>
    </source>
</reference>
<dbReference type="Gene3D" id="2.60.40.1120">
    <property type="entry name" value="Carboxypeptidase-like, regulatory domain"/>
    <property type="match status" value="1"/>
</dbReference>
<dbReference type="AlphaFoldDB" id="A0A1M5GTM0"/>
<dbReference type="GO" id="GO:0009279">
    <property type="term" value="C:cell outer membrane"/>
    <property type="evidence" value="ECO:0007669"/>
    <property type="project" value="UniProtKB-SubCell"/>
</dbReference>
<evidence type="ECO:0000313" key="9">
    <source>
        <dbReference type="EMBL" id="SHG07023.1"/>
    </source>
</evidence>
<evidence type="ECO:0000259" key="8">
    <source>
        <dbReference type="Pfam" id="PF07715"/>
    </source>
</evidence>
<dbReference type="Pfam" id="PF13715">
    <property type="entry name" value="CarbopepD_reg_2"/>
    <property type="match status" value="1"/>
</dbReference>
<dbReference type="Proteomes" id="UP000184287">
    <property type="component" value="Unassembled WGS sequence"/>
</dbReference>
<dbReference type="NCBIfam" id="TIGR04056">
    <property type="entry name" value="OMP_RagA_SusC"/>
    <property type="match status" value="1"/>
</dbReference>
<dbReference type="PROSITE" id="PS52016">
    <property type="entry name" value="TONB_DEPENDENT_REC_3"/>
    <property type="match status" value="1"/>
</dbReference>
<dbReference type="InterPro" id="IPR012910">
    <property type="entry name" value="Plug_dom"/>
</dbReference>
<proteinExistence type="inferred from homology"/>
<dbReference type="OrthoDB" id="9768177at2"/>
<sequence>MNKYLYITILQLAFFTIAPCVFAQYRITGKVVSESTNLPIEKVSITTNKNAHVSLTDNEGKFTINVENGETLTAKYVGYVDFKLEIKPENATKTLVIRLKSSVEQLSEVTVFSTGYQRVPKERATGSFAQIDNKLLNRRISTDVLSRLNDAVPGLIFNRESSSKTNSISIRGQNTINANDQPLIVLDNFPYDGDISNINPNDVENITVLKDAAAASIWGARAGNGVIVITTKKGLLNQPTQISINSNLTVGAKPNLFYIPQMTSSDYIETEQKLFTQGYYNAIETSVTKQPLTPVVELLIAKRDGKISETDANSQLEKLKEFDVRNDYDKYLQRQSLNQQYSISLKGGGQYHRYFISSGYDKNFSNLKGNDFDRLTLNIGNSFSLLKNKLDVSANILYTNSRTNQNNPGITSLGLQGTEIYPYAHLADANGIPFPIARNYRTNYINELSMNGIGLLDWNYRPLQELNLSNNFVNSFDYLINTEARYNIIKELDVSLQYQYGKTISKSENLNSADSYYSRNLINEFTIIKPNSPIERPVPLGGILDNTEQSSIKNNIRTQLTYNKGFGDKHFLNALAGAEIRDLNIIGNSYRFYGYDSEHAAGKGVDYVHTYGNFVYPQSNNNLIPNRDNRQELTDRYLSYYSNIAYTFDGRIILSVSGRIDKSNLFGVNPNQKGVPLWSVGASWEISKETIYNLTWLPYLRIRTTYGYSGNIDKSLSAYTTAMYYNGNDIITKQPYANIINPPNPELRWEKISTANFGVDFKLFEGTVGGSIEYYAKNGTDLIGETTFPHYTGISSFKGNNADIKGNGIEANLYTKNLNRNFKWSTDYLFTYASDKVTDYKVDGVVSQFLTSLNTPQLGKPLYAIYSYKWAGLDPTNGNPLGYLHDGSVSSDYAKIIGQTTASDLKFNGRARPLFFGAIRNNISWNNLSLSISINYRLRYYFRRRSVVYSDTYGLGSHGDYYLRWQQPGDEQKSQVPSIPQIPNTNRDSFYGRSEILVDKGDHIRLQDVNLSYNLSRSEMTKLPVRNVQLYIYANNLGILWKATKSNIDPDYQLAPLPRTISLGMKIDF</sequence>
<dbReference type="EMBL" id="FQUQ01000004">
    <property type="protein sequence ID" value="SHG07023.1"/>
    <property type="molecule type" value="Genomic_DNA"/>
</dbReference>
<evidence type="ECO:0000256" key="7">
    <source>
        <dbReference type="PROSITE-ProRule" id="PRU01360"/>
    </source>
</evidence>
<dbReference type="Pfam" id="PF07715">
    <property type="entry name" value="Plug"/>
    <property type="match status" value="1"/>
</dbReference>
<gene>
    <name evidence="9" type="ORF">SAMN04488522_104361</name>
</gene>
<name>A0A1M5GTM0_9SPHI</name>
<evidence type="ECO:0000313" key="10">
    <source>
        <dbReference type="Proteomes" id="UP000184287"/>
    </source>
</evidence>